<evidence type="ECO:0000256" key="9">
    <source>
        <dbReference type="ARBA" id="ARBA00023170"/>
    </source>
</evidence>
<feature type="domain" description="G-protein coupled receptors family 1 profile" evidence="14">
    <location>
        <begin position="59"/>
        <end position="322"/>
    </location>
</feature>
<keyword evidence="8" id="KW-1015">Disulfide bond</keyword>
<dbReference type="Proteomes" id="UP000711488">
    <property type="component" value="Unassembled WGS sequence"/>
</dbReference>
<keyword evidence="10" id="KW-0325">Glycoprotein</keyword>
<dbReference type="PRINTS" id="PR00237">
    <property type="entry name" value="GPCRRHODOPSN"/>
</dbReference>
<dbReference type="GeneID" id="108677140"/>
<sequence length="424" mass="48075">MSLQEPPTTHRLVVNQSDKHYSDYDIYDDFGLDEPYHHRPEAFLVPIIFGIIFVVGIIGNVTLVIMFTRNKSLRSVPNTYIISLALGDLLVLLFTVPFVSFIYVLDSWPFGTVICKFSEFVREVSVGVTVFTLTALSADRYMAIVSPLPKSGSRVTVWTAFSIWVLAVLLATPVAVFSNVDVFPKYPPYLNETFMVCSPYPISMGYLFPKVNVITKLLVYYALPLSAIATFYLLMSRHLIKSAHSMPGKGIQKQMQTRRKVAKVVLCFVFIFAICFLPIHIFLVWFYFNPDSLNDYNTFWHVFRIVGFCLSFINSCINPLALYFVSGTFRLYYNEYLFCCCIHENQLSGRVVSQRIEGSRGNHTNPRASITLMVTPLVRQPSNSTIATILPRGNSSEVLLMKSNKHAMLDARDFRSLGGRDSIS</sequence>
<keyword evidence="11 12" id="KW-0807">Transducer</keyword>
<feature type="transmembrane region" description="Helical" evidence="13">
    <location>
        <begin position="261"/>
        <end position="288"/>
    </location>
</feature>
<feature type="transmembrane region" description="Helical" evidence="13">
    <location>
        <begin position="124"/>
        <end position="143"/>
    </location>
</feature>
<proteinExistence type="inferred from homology"/>
<dbReference type="Pfam" id="PF00001">
    <property type="entry name" value="7tm_1"/>
    <property type="match status" value="1"/>
</dbReference>
<dbReference type="RefSeq" id="XP_018020786.1">
    <property type="nucleotide sequence ID" value="XM_018165297.2"/>
</dbReference>
<reference evidence="15" key="1">
    <citation type="submission" date="2014-08" db="EMBL/GenBank/DDBJ databases">
        <authorList>
            <person name="Murali S."/>
            <person name="Richards S."/>
            <person name="Bandaranaike D."/>
            <person name="Bellair M."/>
            <person name="Blankenburg K."/>
            <person name="Chao H."/>
            <person name="Dinh H."/>
            <person name="Doddapaneni H."/>
            <person name="Dugan-Rocha S."/>
            <person name="Elkadiri S."/>
            <person name="Gnanaolivu R."/>
            <person name="Hughes D."/>
            <person name="Lee S."/>
            <person name="Li M."/>
            <person name="Ming W."/>
            <person name="Munidasa M."/>
            <person name="Muniz J."/>
            <person name="Nguyen L."/>
            <person name="Osuji N."/>
            <person name="Pu L.-L."/>
            <person name="Puazo M."/>
            <person name="Skinner E."/>
            <person name="Qu C."/>
            <person name="Quiroz J."/>
            <person name="Raj R."/>
            <person name="Weissenberger G."/>
            <person name="Xin Y."/>
            <person name="Zou X."/>
            <person name="Han Y."/>
            <person name="Worley K."/>
            <person name="Muzny D."/>
            <person name="Gibbs R."/>
        </authorList>
    </citation>
    <scope>NUCLEOTIDE SEQUENCE</scope>
    <source>
        <strain evidence="15">HAZT.00-mixed</strain>
        <tissue evidence="15">Whole organism</tissue>
    </source>
</reference>
<evidence type="ECO:0000256" key="7">
    <source>
        <dbReference type="ARBA" id="ARBA00023136"/>
    </source>
</evidence>
<evidence type="ECO:0000256" key="5">
    <source>
        <dbReference type="ARBA" id="ARBA00022989"/>
    </source>
</evidence>
<dbReference type="KEGG" id="hazt:108677140"/>
<dbReference type="PROSITE" id="PS00237">
    <property type="entry name" value="G_PROTEIN_RECEP_F1_1"/>
    <property type="match status" value="1"/>
</dbReference>
<dbReference type="InterPro" id="IPR001556">
    <property type="entry name" value="Bombsn_rcpt-like"/>
</dbReference>
<evidence type="ECO:0000256" key="6">
    <source>
        <dbReference type="ARBA" id="ARBA00023040"/>
    </source>
</evidence>
<feature type="transmembrane region" description="Helical" evidence="13">
    <location>
        <begin position="43"/>
        <end position="68"/>
    </location>
</feature>
<evidence type="ECO:0000313" key="17">
    <source>
        <dbReference type="RefSeq" id="XP_018020786.1"/>
    </source>
</evidence>
<feature type="transmembrane region" description="Helical" evidence="13">
    <location>
        <begin position="218"/>
        <end position="240"/>
    </location>
</feature>
<dbReference type="PROSITE" id="PS50262">
    <property type="entry name" value="G_PROTEIN_RECEP_F1_2"/>
    <property type="match status" value="1"/>
</dbReference>
<evidence type="ECO:0000256" key="4">
    <source>
        <dbReference type="ARBA" id="ARBA00022692"/>
    </source>
</evidence>
<dbReference type="PANTHER" id="PTHR45695:SF26">
    <property type="entry name" value="NEUROPEPTIDE CCHAMIDE-1 RECEPTOR"/>
    <property type="match status" value="1"/>
</dbReference>
<evidence type="ECO:0000256" key="13">
    <source>
        <dbReference type="SAM" id="Phobius"/>
    </source>
</evidence>
<dbReference type="InterPro" id="IPR017452">
    <property type="entry name" value="GPCR_Rhodpsn_7TM"/>
</dbReference>
<dbReference type="SUPFAM" id="SSF81321">
    <property type="entry name" value="Family A G protein-coupled receptor-like"/>
    <property type="match status" value="1"/>
</dbReference>
<dbReference type="InterPro" id="IPR000276">
    <property type="entry name" value="GPCR_Rhodpsn"/>
</dbReference>
<dbReference type="AlphaFoldDB" id="A0A6A0HCZ8"/>
<feature type="transmembrane region" description="Helical" evidence="13">
    <location>
        <begin position="80"/>
        <end position="104"/>
    </location>
</feature>
<evidence type="ECO:0000256" key="2">
    <source>
        <dbReference type="ARBA" id="ARBA00010663"/>
    </source>
</evidence>
<keyword evidence="7 13" id="KW-0472">Membrane</keyword>
<evidence type="ECO:0000313" key="16">
    <source>
        <dbReference type="Proteomes" id="UP000694843"/>
    </source>
</evidence>
<dbReference type="PRINTS" id="PR00358">
    <property type="entry name" value="BOMBESINR"/>
</dbReference>
<accession>A0A6A0HCZ8</accession>
<dbReference type="OrthoDB" id="10049706at2759"/>
<dbReference type="OMA" id="HAFTTSH"/>
<evidence type="ECO:0000256" key="12">
    <source>
        <dbReference type="RuleBase" id="RU000688"/>
    </source>
</evidence>
<evidence type="ECO:0000256" key="8">
    <source>
        <dbReference type="ARBA" id="ARBA00023157"/>
    </source>
</evidence>
<evidence type="ECO:0000256" key="1">
    <source>
        <dbReference type="ARBA" id="ARBA00004651"/>
    </source>
</evidence>
<reference evidence="17" key="4">
    <citation type="submission" date="2025-04" db="UniProtKB">
        <authorList>
            <consortium name="RefSeq"/>
        </authorList>
    </citation>
    <scope>IDENTIFICATION</scope>
    <source>
        <tissue evidence="17">Whole organism</tissue>
    </source>
</reference>
<feature type="transmembrane region" description="Helical" evidence="13">
    <location>
        <begin position="155"/>
        <end position="177"/>
    </location>
</feature>
<keyword evidence="16" id="KW-1185">Reference proteome</keyword>
<feature type="transmembrane region" description="Helical" evidence="13">
    <location>
        <begin position="300"/>
        <end position="325"/>
    </location>
</feature>
<keyword evidence="3" id="KW-1003">Cell membrane</keyword>
<dbReference type="SMART" id="SM01381">
    <property type="entry name" value="7TM_GPCR_Srsx"/>
    <property type="match status" value="1"/>
</dbReference>
<dbReference type="Proteomes" id="UP000694843">
    <property type="component" value="Unplaced"/>
</dbReference>
<evidence type="ECO:0000256" key="11">
    <source>
        <dbReference type="ARBA" id="ARBA00023224"/>
    </source>
</evidence>
<dbReference type="GO" id="GO:0008188">
    <property type="term" value="F:neuropeptide receptor activity"/>
    <property type="evidence" value="ECO:0007669"/>
    <property type="project" value="TreeGrafter"/>
</dbReference>
<dbReference type="PANTHER" id="PTHR45695">
    <property type="entry name" value="LEUCOKININ RECEPTOR-RELATED"/>
    <property type="match status" value="1"/>
</dbReference>
<evidence type="ECO:0000313" key="15">
    <source>
        <dbReference type="EMBL" id="KAA0203602.1"/>
    </source>
</evidence>
<evidence type="ECO:0000256" key="10">
    <source>
        <dbReference type="ARBA" id="ARBA00023180"/>
    </source>
</evidence>
<evidence type="ECO:0000259" key="14">
    <source>
        <dbReference type="PROSITE" id="PS50262"/>
    </source>
</evidence>
<comment type="subcellular location">
    <subcellularLocation>
        <location evidence="1">Cell membrane</location>
        <topology evidence="1">Multi-pass membrane protein</topology>
    </subcellularLocation>
</comment>
<gene>
    <name evidence="17" type="primary">LOC108677140</name>
    <name evidence="15" type="ORF">HAZT_HAZT010970</name>
</gene>
<keyword evidence="6 12" id="KW-0297">G-protein coupled receptor</keyword>
<dbReference type="Gene3D" id="1.20.1070.10">
    <property type="entry name" value="Rhodopsin 7-helix transmembrane proteins"/>
    <property type="match status" value="1"/>
</dbReference>
<comment type="similarity">
    <text evidence="2 12">Belongs to the G-protein coupled receptor 1 family.</text>
</comment>
<name>A0A6A0HCZ8_HYAAZ</name>
<protein>
    <submittedName>
        <fullName evidence="17">Neuropeptide CCHamide-1 receptor</fullName>
    </submittedName>
</protein>
<organism evidence="15">
    <name type="scientific">Hyalella azteca</name>
    <name type="common">Amphipod</name>
    <dbReference type="NCBI Taxonomy" id="294128"/>
    <lineage>
        <taxon>Eukaryota</taxon>
        <taxon>Metazoa</taxon>
        <taxon>Ecdysozoa</taxon>
        <taxon>Arthropoda</taxon>
        <taxon>Crustacea</taxon>
        <taxon>Multicrustacea</taxon>
        <taxon>Malacostraca</taxon>
        <taxon>Eumalacostraca</taxon>
        <taxon>Peracarida</taxon>
        <taxon>Amphipoda</taxon>
        <taxon>Senticaudata</taxon>
        <taxon>Talitrida</taxon>
        <taxon>Talitroidea</taxon>
        <taxon>Hyalellidae</taxon>
        <taxon>Hyalella</taxon>
    </lineage>
</organism>
<keyword evidence="4 12" id="KW-0812">Transmembrane</keyword>
<keyword evidence="9 12" id="KW-0675">Receptor</keyword>
<keyword evidence="5 13" id="KW-1133">Transmembrane helix</keyword>
<dbReference type="EMBL" id="JQDR03001311">
    <property type="protein sequence ID" value="KAA0203602.1"/>
    <property type="molecule type" value="Genomic_DNA"/>
</dbReference>
<evidence type="ECO:0000256" key="3">
    <source>
        <dbReference type="ARBA" id="ARBA00022475"/>
    </source>
</evidence>
<dbReference type="GO" id="GO:0005886">
    <property type="term" value="C:plasma membrane"/>
    <property type="evidence" value="ECO:0007669"/>
    <property type="project" value="UniProtKB-SubCell"/>
</dbReference>
<reference evidence="15" key="2">
    <citation type="journal article" date="2018" name="Environ. Sci. Technol.">
        <title>The Toxicogenome of Hyalella azteca: A Model for Sediment Ecotoxicology and Evolutionary Toxicology.</title>
        <authorList>
            <person name="Poynton H.C."/>
            <person name="Hasenbein S."/>
            <person name="Benoit J.B."/>
            <person name="Sepulveda M.S."/>
            <person name="Poelchau M.F."/>
            <person name="Hughes D.S.T."/>
            <person name="Murali S.C."/>
            <person name="Chen S."/>
            <person name="Glastad K.M."/>
            <person name="Goodisman M.A.D."/>
            <person name="Werren J.H."/>
            <person name="Vineis J.H."/>
            <person name="Bowen J.L."/>
            <person name="Friedrich M."/>
            <person name="Jones J."/>
            <person name="Robertson H.M."/>
            <person name="Feyereisen R."/>
            <person name="Mechler-Hickson A."/>
            <person name="Mathers N."/>
            <person name="Lee C.E."/>
            <person name="Colbourne J.K."/>
            <person name="Biales A."/>
            <person name="Johnston J.S."/>
            <person name="Wellborn G.A."/>
            <person name="Rosendale A.J."/>
            <person name="Cridge A.G."/>
            <person name="Munoz-Torres M.C."/>
            <person name="Bain P.A."/>
            <person name="Manny A.R."/>
            <person name="Major K.M."/>
            <person name="Lambert F.N."/>
            <person name="Vulpe C.D."/>
            <person name="Tuck P."/>
            <person name="Blalock B.J."/>
            <person name="Lin Y.Y."/>
            <person name="Smith M.E."/>
            <person name="Ochoa-Acuna H."/>
            <person name="Chen M.M."/>
            <person name="Childers C.P."/>
            <person name="Qu J."/>
            <person name="Dugan S."/>
            <person name="Lee S.L."/>
            <person name="Chao H."/>
            <person name="Dinh H."/>
            <person name="Han Y."/>
            <person name="Doddapaneni H."/>
            <person name="Worley K.C."/>
            <person name="Muzny D.M."/>
            <person name="Gibbs R.A."/>
            <person name="Richards S."/>
        </authorList>
    </citation>
    <scope>NUCLEOTIDE SEQUENCE</scope>
    <source>
        <strain evidence="15">HAZT.00-mixed</strain>
        <tissue evidence="15">Whole organism</tissue>
    </source>
</reference>
<reference evidence="15" key="3">
    <citation type="submission" date="2019-06" db="EMBL/GenBank/DDBJ databases">
        <authorList>
            <person name="Poynton C."/>
            <person name="Hasenbein S."/>
            <person name="Benoit J.B."/>
            <person name="Sepulveda M.S."/>
            <person name="Poelchau M.F."/>
            <person name="Murali S.C."/>
            <person name="Chen S."/>
            <person name="Glastad K.M."/>
            <person name="Werren J.H."/>
            <person name="Vineis J.H."/>
            <person name="Bowen J.L."/>
            <person name="Friedrich M."/>
            <person name="Jones J."/>
            <person name="Robertson H.M."/>
            <person name="Feyereisen R."/>
            <person name="Mechler-Hickson A."/>
            <person name="Mathers N."/>
            <person name="Lee C.E."/>
            <person name="Colbourne J.K."/>
            <person name="Biales A."/>
            <person name="Johnston J.S."/>
            <person name="Wellborn G.A."/>
            <person name="Rosendale A.J."/>
            <person name="Cridge A.G."/>
            <person name="Munoz-Torres M.C."/>
            <person name="Bain P.A."/>
            <person name="Manny A.R."/>
            <person name="Major K.M."/>
            <person name="Lambert F.N."/>
            <person name="Vulpe C.D."/>
            <person name="Tuck P."/>
            <person name="Blalock B.J."/>
            <person name="Lin Y.-Y."/>
            <person name="Smith M.E."/>
            <person name="Ochoa-Acuna H."/>
            <person name="Chen M.-J.M."/>
            <person name="Childers C.P."/>
            <person name="Qu J."/>
            <person name="Dugan S."/>
            <person name="Lee S.L."/>
            <person name="Chao H."/>
            <person name="Dinh H."/>
            <person name="Han Y."/>
            <person name="Doddapaneni H."/>
            <person name="Worley K.C."/>
            <person name="Muzny D.M."/>
            <person name="Gibbs R.A."/>
            <person name="Richards S."/>
        </authorList>
    </citation>
    <scope>NUCLEOTIDE SEQUENCE</scope>
    <source>
        <strain evidence="15">HAZT.00-mixed</strain>
        <tissue evidence="15">Whole organism</tissue>
    </source>
</reference>